<name>A0A251T5K8_HELAN</name>
<evidence type="ECO:0000256" key="1">
    <source>
        <dbReference type="SAM" id="MobiDB-lite"/>
    </source>
</evidence>
<protein>
    <submittedName>
        <fullName evidence="3">Uncharacterized protein</fullName>
    </submittedName>
</protein>
<evidence type="ECO:0000313" key="2">
    <source>
        <dbReference type="EMBL" id="KAF5779102.1"/>
    </source>
</evidence>
<dbReference type="Proteomes" id="UP000215914">
    <property type="component" value="Chromosome 12"/>
</dbReference>
<dbReference type="EMBL" id="CM007901">
    <property type="protein sequence ID" value="OTG06069.1"/>
    <property type="molecule type" value="Genomic_DNA"/>
</dbReference>
<dbReference type="PANTHER" id="PTHR31099">
    <property type="entry name" value="OS06G0165300 PROTEIN"/>
    <property type="match status" value="1"/>
</dbReference>
<proteinExistence type="predicted"/>
<reference evidence="3" key="2">
    <citation type="submission" date="2017-02" db="EMBL/GenBank/DDBJ databases">
        <title>Sunflower complete genome.</title>
        <authorList>
            <person name="Langlade N."/>
            <person name="Munos S."/>
        </authorList>
    </citation>
    <scope>NUCLEOTIDE SEQUENCE [LARGE SCALE GENOMIC DNA]</scope>
    <source>
        <tissue evidence="3">Leaves</tissue>
    </source>
</reference>
<dbReference type="PANTHER" id="PTHR31099:SF18">
    <property type="entry name" value="AMINOTRANSFERASE-LIKE PLANT MOBILE DOMAIN-CONTAINING PROTEIN"/>
    <property type="match status" value="1"/>
</dbReference>
<dbReference type="Gramene" id="mRNA:HanXRQr2_Chr12g0555401">
    <property type="protein sequence ID" value="mRNA:HanXRQr2_Chr12g0555401"/>
    <property type="gene ID" value="HanXRQr2_Chr12g0555401"/>
</dbReference>
<reference evidence="2 4" key="1">
    <citation type="journal article" date="2017" name="Nature">
        <title>The sunflower genome provides insights into oil metabolism, flowering and Asterid evolution.</title>
        <authorList>
            <person name="Badouin H."/>
            <person name="Gouzy J."/>
            <person name="Grassa C.J."/>
            <person name="Murat F."/>
            <person name="Staton S.E."/>
            <person name="Cottret L."/>
            <person name="Lelandais-Briere C."/>
            <person name="Owens G.L."/>
            <person name="Carrere S."/>
            <person name="Mayjonade B."/>
            <person name="Legrand L."/>
            <person name="Gill N."/>
            <person name="Kane N.C."/>
            <person name="Bowers J.E."/>
            <person name="Hubner S."/>
            <person name="Bellec A."/>
            <person name="Berard A."/>
            <person name="Berges H."/>
            <person name="Blanchet N."/>
            <person name="Boniface M.C."/>
            <person name="Brunel D."/>
            <person name="Catrice O."/>
            <person name="Chaidir N."/>
            <person name="Claudel C."/>
            <person name="Donnadieu C."/>
            <person name="Faraut T."/>
            <person name="Fievet G."/>
            <person name="Helmstetter N."/>
            <person name="King M."/>
            <person name="Knapp S.J."/>
            <person name="Lai Z."/>
            <person name="Le Paslier M.C."/>
            <person name="Lippi Y."/>
            <person name="Lorenzon L."/>
            <person name="Mandel J.R."/>
            <person name="Marage G."/>
            <person name="Marchand G."/>
            <person name="Marquand E."/>
            <person name="Bret-Mestries E."/>
            <person name="Morien E."/>
            <person name="Nambeesan S."/>
            <person name="Nguyen T."/>
            <person name="Pegot-Espagnet P."/>
            <person name="Pouilly N."/>
            <person name="Raftis F."/>
            <person name="Sallet E."/>
            <person name="Schiex T."/>
            <person name="Thomas J."/>
            <person name="Vandecasteele C."/>
            <person name="Vares D."/>
            <person name="Vear F."/>
            <person name="Vautrin S."/>
            <person name="Crespi M."/>
            <person name="Mangin B."/>
            <person name="Burke J.M."/>
            <person name="Salse J."/>
            <person name="Munos S."/>
            <person name="Vincourt P."/>
            <person name="Rieseberg L.H."/>
            <person name="Langlade N.B."/>
        </authorList>
    </citation>
    <scope>NUCLEOTIDE SEQUENCE [LARGE SCALE GENOMIC DNA]</scope>
    <source>
        <strain evidence="4">cv. SF193</strain>
        <tissue evidence="2">Leaves</tissue>
    </source>
</reference>
<sequence length="144" mass="15422">MRDRGVVLVANSILNAGELDGTVAALIDASRAVGHRGGYLECAQHAEEIFGQEFDTSHCSVADEANAELTRAENAYDHLALPVMDLIMKALEHDDWCSRLKAILDPPEMVELSDEEELAGDGGDDGAGDQNDDDKNDGDGDGHE</sequence>
<keyword evidence="4" id="KW-1185">Reference proteome</keyword>
<reference evidence="2" key="3">
    <citation type="submission" date="2020-06" db="EMBL/GenBank/DDBJ databases">
        <title>Helianthus annuus Genome sequencing and assembly Release 2.</title>
        <authorList>
            <person name="Gouzy J."/>
            <person name="Langlade N."/>
            <person name="Munos S."/>
        </authorList>
    </citation>
    <scope>NUCLEOTIDE SEQUENCE</scope>
    <source>
        <tissue evidence="2">Leaves</tissue>
    </source>
</reference>
<dbReference type="EMBL" id="MNCJ02000327">
    <property type="protein sequence ID" value="KAF5779102.1"/>
    <property type="molecule type" value="Genomic_DNA"/>
</dbReference>
<evidence type="ECO:0000313" key="3">
    <source>
        <dbReference type="EMBL" id="OTG06069.1"/>
    </source>
</evidence>
<organism evidence="3 4">
    <name type="scientific">Helianthus annuus</name>
    <name type="common">Common sunflower</name>
    <dbReference type="NCBI Taxonomy" id="4232"/>
    <lineage>
        <taxon>Eukaryota</taxon>
        <taxon>Viridiplantae</taxon>
        <taxon>Streptophyta</taxon>
        <taxon>Embryophyta</taxon>
        <taxon>Tracheophyta</taxon>
        <taxon>Spermatophyta</taxon>
        <taxon>Magnoliopsida</taxon>
        <taxon>eudicotyledons</taxon>
        <taxon>Gunneridae</taxon>
        <taxon>Pentapetalae</taxon>
        <taxon>asterids</taxon>
        <taxon>campanulids</taxon>
        <taxon>Asterales</taxon>
        <taxon>Asteraceae</taxon>
        <taxon>Asteroideae</taxon>
        <taxon>Heliantheae alliance</taxon>
        <taxon>Heliantheae</taxon>
        <taxon>Helianthus</taxon>
    </lineage>
</organism>
<evidence type="ECO:0000313" key="4">
    <source>
        <dbReference type="Proteomes" id="UP000215914"/>
    </source>
</evidence>
<accession>A0A251T5K8</accession>
<dbReference type="AlphaFoldDB" id="A0A251T5K8"/>
<dbReference type="InParanoid" id="A0A251T5K8"/>
<feature type="compositionally biased region" description="Acidic residues" evidence="1">
    <location>
        <begin position="111"/>
        <end position="136"/>
    </location>
</feature>
<gene>
    <name evidence="3" type="ORF">HannXRQ_Chr12g0380641</name>
    <name evidence="2" type="ORF">HanXRQr2_Chr12g0555401</name>
</gene>
<feature type="region of interest" description="Disordered" evidence="1">
    <location>
        <begin position="111"/>
        <end position="144"/>
    </location>
</feature>